<reference evidence="2" key="1">
    <citation type="submission" date="2021-05" db="EMBL/GenBank/DDBJ databases">
        <authorList>
            <person name="Alioto T."/>
            <person name="Alioto T."/>
            <person name="Gomez Garrido J."/>
        </authorList>
    </citation>
    <scope>NUCLEOTIDE SEQUENCE</scope>
</reference>
<proteinExistence type="predicted"/>
<organism evidence="2">
    <name type="scientific">Cacopsylla melanoneura</name>
    <dbReference type="NCBI Taxonomy" id="428564"/>
    <lineage>
        <taxon>Eukaryota</taxon>
        <taxon>Metazoa</taxon>
        <taxon>Ecdysozoa</taxon>
        <taxon>Arthropoda</taxon>
        <taxon>Hexapoda</taxon>
        <taxon>Insecta</taxon>
        <taxon>Pterygota</taxon>
        <taxon>Neoptera</taxon>
        <taxon>Paraneoptera</taxon>
        <taxon>Hemiptera</taxon>
        <taxon>Sternorrhyncha</taxon>
        <taxon>Psylloidea</taxon>
        <taxon>Psyllidae</taxon>
        <taxon>Psyllinae</taxon>
        <taxon>Cacopsylla</taxon>
    </lineage>
</organism>
<name>A0A8D8ZB37_9HEMI</name>
<evidence type="ECO:0000313" key="2">
    <source>
        <dbReference type="EMBL" id="CAG6744528.1"/>
    </source>
</evidence>
<sequence length="172" mass="19768">MTLFFQETIALMARLYHRTDPVKLFPVTIWIPFLDTNKMVYFIIVYLIELYLIVLIVASSYHFVKVGMTFSIAVTAQVEMLSKYVKMVGTEHRDQAGRLIYFMDVVDGGCRLAINNRGHQSAGTSANASLKAQPVESVDRNDAMLYEAYFMRLILMRHQELLVFINKVCIMV</sequence>
<dbReference type="AlphaFoldDB" id="A0A8D8ZB37"/>
<evidence type="ECO:0000256" key="1">
    <source>
        <dbReference type="SAM" id="Phobius"/>
    </source>
</evidence>
<accession>A0A8D8ZB37</accession>
<keyword evidence="1" id="KW-0812">Transmembrane</keyword>
<keyword evidence="1" id="KW-0472">Membrane</keyword>
<feature type="transmembrane region" description="Helical" evidence="1">
    <location>
        <begin position="39"/>
        <end position="58"/>
    </location>
</feature>
<dbReference type="EMBL" id="HBUF01468962">
    <property type="protein sequence ID" value="CAG6744528.1"/>
    <property type="molecule type" value="Transcribed_RNA"/>
</dbReference>
<protein>
    <submittedName>
        <fullName evidence="2">Uncharacterized protein</fullName>
    </submittedName>
</protein>
<keyword evidence="1" id="KW-1133">Transmembrane helix</keyword>